<evidence type="ECO:0000313" key="2">
    <source>
        <dbReference type="Proteomes" id="UP001190700"/>
    </source>
</evidence>
<dbReference type="EMBL" id="LGRX02033188">
    <property type="protein sequence ID" value="KAK3242351.1"/>
    <property type="molecule type" value="Genomic_DNA"/>
</dbReference>
<gene>
    <name evidence="1" type="ORF">CYMTET_47970</name>
</gene>
<organism evidence="1 2">
    <name type="scientific">Cymbomonas tetramitiformis</name>
    <dbReference type="NCBI Taxonomy" id="36881"/>
    <lineage>
        <taxon>Eukaryota</taxon>
        <taxon>Viridiplantae</taxon>
        <taxon>Chlorophyta</taxon>
        <taxon>Pyramimonadophyceae</taxon>
        <taxon>Pyramimonadales</taxon>
        <taxon>Pyramimonadaceae</taxon>
        <taxon>Cymbomonas</taxon>
    </lineage>
</organism>
<reference evidence="1 2" key="1">
    <citation type="journal article" date="2015" name="Genome Biol. Evol.">
        <title>Comparative Genomics of a Bacterivorous Green Alga Reveals Evolutionary Causalities and Consequences of Phago-Mixotrophic Mode of Nutrition.</title>
        <authorList>
            <person name="Burns J.A."/>
            <person name="Paasch A."/>
            <person name="Narechania A."/>
            <person name="Kim E."/>
        </authorList>
    </citation>
    <scope>NUCLEOTIDE SEQUENCE [LARGE SCALE GENOMIC DNA]</scope>
    <source>
        <strain evidence="1 2">PLY_AMNH</strain>
    </source>
</reference>
<keyword evidence="2" id="KW-1185">Reference proteome</keyword>
<protein>
    <submittedName>
        <fullName evidence="1">Uncharacterized protein</fullName>
    </submittedName>
</protein>
<name>A0AAE0BT64_9CHLO</name>
<comment type="caution">
    <text evidence="1">The sequence shown here is derived from an EMBL/GenBank/DDBJ whole genome shotgun (WGS) entry which is preliminary data.</text>
</comment>
<accession>A0AAE0BT64</accession>
<dbReference type="Proteomes" id="UP001190700">
    <property type="component" value="Unassembled WGS sequence"/>
</dbReference>
<proteinExistence type="predicted"/>
<dbReference type="AlphaFoldDB" id="A0AAE0BT64"/>
<sequence length="322" mass="34857">MIEATRIDRNCSAAIAVTKAASIYAGGELVLSGTKTFNFPSSGKVTVNAGSHKDHTVEAFIGTRFSRTGALAVSKSSLARLGRFLQRLPGKITLLAAVRERLPHGALWPLSQRAPLAQWRSLAGFKELSHALAASSKSSSHGSCRSKRAPSRTASLWSAFLQRAAAFPTFSLLLLFKEFLLSRTGALGRCTLLKTALFLAVKELLLSHGALARQRALSRTALFGRFQERFFSTRRLMAAKERPARRIMAGLSKMLSSHGAPYGRQRAPSHGGALWPLSKSGFSCTALFCVLLPNCLANCITNYIANYITNYIPNCLANCPAN</sequence>
<evidence type="ECO:0000313" key="1">
    <source>
        <dbReference type="EMBL" id="KAK3242351.1"/>
    </source>
</evidence>